<feature type="region of interest" description="Disordered" evidence="1">
    <location>
        <begin position="34"/>
        <end position="92"/>
    </location>
</feature>
<dbReference type="AlphaFoldDB" id="A0A7H0F311"/>
<protein>
    <submittedName>
        <fullName evidence="2">Uncharacterized protein</fullName>
    </submittedName>
</protein>
<evidence type="ECO:0000313" key="3">
    <source>
        <dbReference type="Proteomes" id="UP000516013"/>
    </source>
</evidence>
<sequence>MNIKIRKRKMLFLVAIGLAVAIFTISVVIAQTRMQTQSTGNTTTSVESVGQNTAPETPSTNLNPQPQSTDTKEPVKENTVPETPKTKLNSQAQLSINGIGPVKVGMNIPEAAAAAQGTRLYISYAGNDSCYYLEAKGRLKGVSFMVTKDEEKGRQQNITSDAIARIDINIPEITTVSGAKIGDTEEKIKSLYPLEQIEVKTHEYNPKGHYLIFVPKEQTDNKYRMVFETDGKQVTSFRAGKLPEVGYVEGCS</sequence>
<keyword evidence="3" id="KW-1185">Reference proteome</keyword>
<accession>A0A7H0F311</accession>
<name>A0A7H0F311_9CYAN</name>
<dbReference type="KEGG" id="ccur:IAR63_05150"/>
<organism evidence="2 3">
    <name type="scientific">Cylindrospermopsis curvispora GIHE-G1</name>
    <dbReference type="NCBI Taxonomy" id="2666332"/>
    <lineage>
        <taxon>Bacteria</taxon>
        <taxon>Bacillati</taxon>
        <taxon>Cyanobacteriota</taxon>
        <taxon>Cyanophyceae</taxon>
        <taxon>Nostocales</taxon>
        <taxon>Aphanizomenonaceae</taxon>
        <taxon>Cylindrospermopsis</taxon>
    </lineage>
</organism>
<feature type="compositionally biased region" description="Polar residues" evidence="1">
    <location>
        <begin position="34"/>
        <end position="69"/>
    </location>
</feature>
<gene>
    <name evidence="2" type="ORF">IAR63_05150</name>
</gene>
<dbReference type="RefSeq" id="WP_187706832.1">
    <property type="nucleotide sequence ID" value="NZ_CP060822.1"/>
</dbReference>
<evidence type="ECO:0000313" key="2">
    <source>
        <dbReference type="EMBL" id="QNP30427.1"/>
    </source>
</evidence>
<proteinExistence type="predicted"/>
<reference evidence="2 3" key="1">
    <citation type="submission" date="2020-08" db="EMBL/GenBank/DDBJ databases">
        <title>Complete genome sequence of Raphidiopsis curvispora isolated from drinking water reservoir in South Korea.</title>
        <authorList>
            <person name="Jeong J."/>
        </authorList>
    </citation>
    <scope>NUCLEOTIDE SEQUENCE [LARGE SCALE GENOMIC DNA]</scope>
    <source>
        <strain evidence="2 3">GIHE-G1</strain>
    </source>
</reference>
<dbReference type="EMBL" id="CP060822">
    <property type="protein sequence ID" value="QNP30427.1"/>
    <property type="molecule type" value="Genomic_DNA"/>
</dbReference>
<evidence type="ECO:0000256" key="1">
    <source>
        <dbReference type="SAM" id="MobiDB-lite"/>
    </source>
</evidence>
<dbReference type="Proteomes" id="UP000516013">
    <property type="component" value="Chromosome"/>
</dbReference>